<keyword evidence="8" id="KW-0547">Nucleotide-binding</keyword>
<evidence type="ECO:0000256" key="12">
    <source>
        <dbReference type="ARBA" id="ARBA00023012"/>
    </source>
</evidence>
<feature type="modified residue" description="Phosphohistidine" evidence="14">
    <location>
        <position position="899"/>
    </location>
</feature>
<keyword evidence="12" id="KW-0902">Two-component regulatory system</keyword>
<keyword evidence="21" id="KW-1185">Reference proteome</keyword>
<dbReference type="SMART" id="SM00387">
    <property type="entry name" value="HATPase_c"/>
    <property type="match status" value="1"/>
</dbReference>
<dbReference type="PROSITE" id="PS50894">
    <property type="entry name" value="HPT"/>
    <property type="match status" value="1"/>
</dbReference>
<evidence type="ECO:0000256" key="14">
    <source>
        <dbReference type="PROSITE-ProRule" id="PRU00110"/>
    </source>
</evidence>
<organism evidence="20 21">
    <name type="scientific">Novipirellula aureliae</name>
    <dbReference type="NCBI Taxonomy" id="2527966"/>
    <lineage>
        <taxon>Bacteria</taxon>
        <taxon>Pseudomonadati</taxon>
        <taxon>Planctomycetota</taxon>
        <taxon>Planctomycetia</taxon>
        <taxon>Pirellulales</taxon>
        <taxon>Pirellulaceae</taxon>
        <taxon>Novipirellula</taxon>
    </lineage>
</organism>
<dbReference type="GO" id="GO:0000155">
    <property type="term" value="F:phosphorelay sensor kinase activity"/>
    <property type="evidence" value="ECO:0007669"/>
    <property type="project" value="InterPro"/>
</dbReference>
<protein>
    <recommendedName>
        <fullName evidence="3">histidine kinase</fullName>
        <ecNumber evidence="3">2.7.13.3</ecNumber>
    </recommendedName>
</protein>
<dbReference type="PANTHER" id="PTHR45339">
    <property type="entry name" value="HYBRID SIGNAL TRANSDUCTION HISTIDINE KINASE J"/>
    <property type="match status" value="1"/>
</dbReference>
<feature type="domain" description="PAC" evidence="18">
    <location>
        <begin position="88"/>
        <end position="140"/>
    </location>
</feature>
<dbReference type="Pfam" id="PF02518">
    <property type="entry name" value="HATPase_c"/>
    <property type="match status" value="1"/>
</dbReference>
<dbReference type="EMBL" id="SJPY01000008">
    <property type="protein sequence ID" value="TWU36702.1"/>
    <property type="molecule type" value="Genomic_DNA"/>
</dbReference>
<keyword evidence="4" id="KW-1003">Cell membrane</keyword>
<dbReference type="InterPro" id="IPR001789">
    <property type="entry name" value="Sig_transdc_resp-reg_receiver"/>
</dbReference>
<dbReference type="Proteomes" id="UP000315471">
    <property type="component" value="Unassembled WGS sequence"/>
</dbReference>
<dbReference type="AlphaFoldDB" id="A0A5C6DJC7"/>
<reference evidence="20 21" key="1">
    <citation type="submission" date="2019-02" db="EMBL/GenBank/DDBJ databases">
        <title>Deep-cultivation of Planctomycetes and their phenomic and genomic characterization uncovers novel biology.</title>
        <authorList>
            <person name="Wiegand S."/>
            <person name="Jogler M."/>
            <person name="Boedeker C."/>
            <person name="Pinto D."/>
            <person name="Vollmers J."/>
            <person name="Rivas-Marin E."/>
            <person name="Kohn T."/>
            <person name="Peeters S.H."/>
            <person name="Heuer A."/>
            <person name="Rast P."/>
            <person name="Oberbeckmann S."/>
            <person name="Bunk B."/>
            <person name="Jeske O."/>
            <person name="Meyerdierks A."/>
            <person name="Storesund J.E."/>
            <person name="Kallscheuer N."/>
            <person name="Luecker S."/>
            <person name="Lage O.M."/>
            <person name="Pohl T."/>
            <person name="Merkel B.J."/>
            <person name="Hornburger P."/>
            <person name="Mueller R.-W."/>
            <person name="Bruemmer F."/>
            <person name="Labrenz M."/>
            <person name="Spormann A.M."/>
            <person name="Op Den Camp H."/>
            <person name="Overmann J."/>
            <person name="Amann R."/>
            <person name="Jetten M.S.M."/>
            <person name="Mascher T."/>
            <person name="Medema M.H."/>
            <person name="Devos D.P."/>
            <person name="Kaster A.-K."/>
            <person name="Ovreas L."/>
            <person name="Rohde M."/>
            <person name="Galperin M.Y."/>
            <person name="Jogler C."/>
        </authorList>
    </citation>
    <scope>NUCLEOTIDE SEQUENCE [LARGE SCALE GENOMIC DNA]</scope>
    <source>
        <strain evidence="20 21">Q31b</strain>
    </source>
</reference>
<evidence type="ECO:0000259" key="16">
    <source>
        <dbReference type="PROSITE" id="PS50109"/>
    </source>
</evidence>
<dbReference type="Gene3D" id="1.20.120.160">
    <property type="entry name" value="HPT domain"/>
    <property type="match status" value="1"/>
</dbReference>
<dbReference type="InterPro" id="IPR008207">
    <property type="entry name" value="Sig_transdc_His_kin_Hpt_dom"/>
</dbReference>
<keyword evidence="11" id="KW-1133">Transmembrane helix</keyword>
<evidence type="ECO:0000256" key="2">
    <source>
        <dbReference type="ARBA" id="ARBA00004651"/>
    </source>
</evidence>
<keyword evidence="5 15" id="KW-0597">Phosphoprotein</keyword>
<dbReference type="PANTHER" id="PTHR45339:SF1">
    <property type="entry name" value="HYBRID SIGNAL TRANSDUCTION HISTIDINE KINASE J"/>
    <property type="match status" value="1"/>
</dbReference>
<evidence type="ECO:0000256" key="11">
    <source>
        <dbReference type="ARBA" id="ARBA00022989"/>
    </source>
</evidence>
<dbReference type="GO" id="GO:0005886">
    <property type="term" value="C:plasma membrane"/>
    <property type="evidence" value="ECO:0007669"/>
    <property type="project" value="UniProtKB-SubCell"/>
</dbReference>
<evidence type="ECO:0000256" key="3">
    <source>
        <dbReference type="ARBA" id="ARBA00012438"/>
    </source>
</evidence>
<dbReference type="SUPFAM" id="SSF47226">
    <property type="entry name" value="Histidine-containing phosphotransfer domain, HPT domain"/>
    <property type="match status" value="1"/>
</dbReference>
<evidence type="ECO:0000256" key="9">
    <source>
        <dbReference type="ARBA" id="ARBA00022777"/>
    </source>
</evidence>
<dbReference type="PROSITE" id="PS50110">
    <property type="entry name" value="RESPONSE_REGULATORY"/>
    <property type="match status" value="2"/>
</dbReference>
<dbReference type="SUPFAM" id="SSF55874">
    <property type="entry name" value="ATPase domain of HSP90 chaperone/DNA topoisomerase II/histidine kinase"/>
    <property type="match status" value="1"/>
</dbReference>
<dbReference type="OrthoDB" id="9762493at2"/>
<comment type="subcellular location">
    <subcellularLocation>
        <location evidence="2">Cell membrane</location>
        <topology evidence="2">Multi-pass membrane protein</topology>
    </subcellularLocation>
</comment>
<dbReference type="CDD" id="cd16922">
    <property type="entry name" value="HATPase_EvgS-ArcB-TorS-like"/>
    <property type="match status" value="1"/>
</dbReference>
<dbReference type="InterPro" id="IPR036641">
    <property type="entry name" value="HPT_dom_sf"/>
</dbReference>
<dbReference type="EC" id="2.7.13.3" evidence="3"/>
<dbReference type="InterPro" id="IPR000700">
    <property type="entry name" value="PAS-assoc_C"/>
</dbReference>
<dbReference type="CDD" id="cd17546">
    <property type="entry name" value="REC_hyHK_CKI1_RcsC-like"/>
    <property type="match status" value="2"/>
</dbReference>
<evidence type="ECO:0000259" key="19">
    <source>
        <dbReference type="PROSITE" id="PS50894"/>
    </source>
</evidence>
<proteinExistence type="predicted"/>
<dbReference type="GO" id="GO:0005524">
    <property type="term" value="F:ATP binding"/>
    <property type="evidence" value="ECO:0007669"/>
    <property type="project" value="UniProtKB-KW"/>
</dbReference>
<dbReference type="RefSeq" id="WP_146602088.1">
    <property type="nucleotide sequence ID" value="NZ_SJPY01000008.1"/>
</dbReference>
<dbReference type="InterPro" id="IPR004358">
    <property type="entry name" value="Sig_transdc_His_kin-like_C"/>
</dbReference>
<dbReference type="Pfam" id="PF00512">
    <property type="entry name" value="HisKA"/>
    <property type="match status" value="1"/>
</dbReference>
<dbReference type="FunFam" id="3.30.565.10:FF:000078">
    <property type="entry name" value="Two-component sensor histidine kinase"/>
    <property type="match status" value="1"/>
</dbReference>
<comment type="caution">
    <text evidence="20">The sequence shown here is derived from an EMBL/GenBank/DDBJ whole genome shotgun (WGS) entry which is preliminary data.</text>
</comment>
<dbReference type="Pfam" id="PF08448">
    <property type="entry name" value="PAS_4"/>
    <property type="match status" value="2"/>
</dbReference>
<sequence>MSENSGFLNRVFANARSTYQALADALPVSLVVKDLEGRRLFANKQYLALVDRAIEDILDKDDFDLFPVEEATGYVADDQVVIRDGKTLHSVIEVMFADQKLHWIEKFKCPIFDEQHQVIGIQVMFWDVTDRVRANEKLRDEQRLLNTLLSNIPDSIYFKDTESRFLRISRAMSKKFGMLSEDGVIGKTDADIFTSEHAKAARDDELRIMQTGVPLVDRVERETWPDQEDSFAMTTKMPLRDEADNIIGTFGLSRDVTELMKSQEALREARDAATKANEAKSNFLANMSHEIRTPMNAIIGMSELLAMTDLTPEQRDYNRLVSDSADSLLRLLNEILDFSKIEANRLELEEIPFSIRDVIEKSGQTLALRASEKSLELLCRVAPEVPDQFVGDPGRLRQIFVNLIGNAVKFTEQGSVFVDVNVADPLEADLSDAEYREHASSSQEIFFLKFVVSDTGIGIPAEKRDAVLEAFTQVDSSTTRQFGGTGLGLTISRQLVDLMGGNLVLESEVGKGTTFQFVLPMKVSETQHVPDGELKVLKGTRVLVVDDNEVNRRILKEIFTNWGFDVQLVASGKEALHCYEMANQTAKPFQLAILDCMMPEMDGFQLAEAIRDNYPNNVTKMIMLSSAGCHHERSVWKSLGIARYLAKPVVQSELLDTIVHVLEANRSSKIDQISPEIAECKPLHVLVAEDGLANQQVAIGMLSACGHTAAIAKDGAEAVTRWQAEPFDIILMDMHMPVLDGIEATLEIRKQERQKGGHSRIPIIALTAAAMQEDVNACQRCGMDGYLSKPVHARKLQEMLNTHAPPVTVKEQLGAEQMKRMDATDAAVHVGESENKLNDIDVDAKDIVDLQAAEEQLPGGRAGLVKLASVFIAECESLMKKLQALVPDGDLGELQRAAHTLKGSSDLFLAKQVCETSRLIETAAKESNRNDLTSLFETLKPQVNAMLRVLRKVTADVQS</sequence>
<dbReference type="InterPro" id="IPR036890">
    <property type="entry name" value="HATPase_C_sf"/>
</dbReference>
<dbReference type="FunFam" id="1.10.287.130:FF:000002">
    <property type="entry name" value="Two-component osmosensing histidine kinase"/>
    <property type="match status" value="1"/>
</dbReference>
<evidence type="ECO:0000256" key="10">
    <source>
        <dbReference type="ARBA" id="ARBA00022840"/>
    </source>
</evidence>
<dbReference type="Gene3D" id="3.30.565.10">
    <property type="entry name" value="Histidine kinase-like ATPase, C-terminal domain"/>
    <property type="match status" value="1"/>
</dbReference>
<dbReference type="Pfam" id="PF00072">
    <property type="entry name" value="Response_reg"/>
    <property type="match status" value="2"/>
</dbReference>
<dbReference type="InterPro" id="IPR035965">
    <property type="entry name" value="PAS-like_dom_sf"/>
</dbReference>
<dbReference type="InterPro" id="IPR005467">
    <property type="entry name" value="His_kinase_dom"/>
</dbReference>
<dbReference type="PROSITE" id="PS50109">
    <property type="entry name" value="HIS_KIN"/>
    <property type="match status" value="1"/>
</dbReference>
<accession>A0A5C6DJC7</accession>
<feature type="domain" description="HPt" evidence="19">
    <location>
        <begin position="860"/>
        <end position="959"/>
    </location>
</feature>
<evidence type="ECO:0000256" key="5">
    <source>
        <dbReference type="ARBA" id="ARBA00022553"/>
    </source>
</evidence>
<dbReference type="PRINTS" id="PR00344">
    <property type="entry name" value="BCTRLSENSOR"/>
</dbReference>
<dbReference type="Gene3D" id="1.10.287.130">
    <property type="match status" value="1"/>
</dbReference>
<evidence type="ECO:0000256" key="8">
    <source>
        <dbReference type="ARBA" id="ARBA00022741"/>
    </source>
</evidence>
<evidence type="ECO:0000256" key="7">
    <source>
        <dbReference type="ARBA" id="ARBA00022692"/>
    </source>
</evidence>
<dbReference type="SMART" id="SM00091">
    <property type="entry name" value="PAS"/>
    <property type="match status" value="2"/>
</dbReference>
<evidence type="ECO:0000313" key="21">
    <source>
        <dbReference type="Proteomes" id="UP000315471"/>
    </source>
</evidence>
<dbReference type="SMART" id="SM00388">
    <property type="entry name" value="HisKA"/>
    <property type="match status" value="1"/>
</dbReference>
<dbReference type="SUPFAM" id="SSF55785">
    <property type="entry name" value="PYP-like sensor domain (PAS domain)"/>
    <property type="match status" value="2"/>
</dbReference>
<dbReference type="InterPro" id="IPR036097">
    <property type="entry name" value="HisK_dim/P_sf"/>
</dbReference>
<comment type="catalytic activity">
    <reaction evidence="1">
        <text>ATP + protein L-histidine = ADP + protein N-phospho-L-histidine.</text>
        <dbReference type="EC" id="2.7.13.3"/>
    </reaction>
</comment>
<dbReference type="InterPro" id="IPR003661">
    <property type="entry name" value="HisK_dim/P_dom"/>
</dbReference>
<evidence type="ECO:0000256" key="13">
    <source>
        <dbReference type="ARBA" id="ARBA00023136"/>
    </source>
</evidence>
<dbReference type="SUPFAM" id="SSF52172">
    <property type="entry name" value="CheY-like"/>
    <property type="match status" value="2"/>
</dbReference>
<dbReference type="InterPro" id="IPR013656">
    <property type="entry name" value="PAS_4"/>
</dbReference>
<feature type="modified residue" description="4-aspartylphosphate" evidence="15">
    <location>
        <position position="595"/>
    </location>
</feature>
<evidence type="ECO:0000256" key="4">
    <source>
        <dbReference type="ARBA" id="ARBA00022475"/>
    </source>
</evidence>
<dbReference type="InterPro" id="IPR003594">
    <property type="entry name" value="HATPase_dom"/>
</dbReference>
<dbReference type="PROSITE" id="PS50113">
    <property type="entry name" value="PAC"/>
    <property type="match status" value="2"/>
</dbReference>
<evidence type="ECO:0000259" key="17">
    <source>
        <dbReference type="PROSITE" id="PS50110"/>
    </source>
</evidence>
<name>A0A5C6DJC7_9BACT</name>
<evidence type="ECO:0000256" key="1">
    <source>
        <dbReference type="ARBA" id="ARBA00000085"/>
    </source>
</evidence>
<dbReference type="CDD" id="cd00082">
    <property type="entry name" value="HisKA"/>
    <property type="match status" value="1"/>
</dbReference>
<dbReference type="NCBIfam" id="TIGR00229">
    <property type="entry name" value="sensory_box"/>
    <property type="match status" value="1"/>
</dbReference>
<gene>
    <name evidence="20" type="primary">barA_3</name>
    <name evidence="20" type="ORF">Q31b_49840</name>
</gene>
<feature type="domain" description="Histidine kinase" evidence="16">
    <location>
        <begin position="286"/>
        <end position="523"/>
    </location>
</feature>
<dbReference type="SUPFAM" id="SSF47384">
    <property type="entry name" value="Homodimeric domain of signal transducing histidine kinase"/>
    <property type="match status" value="1"/>
</dbReference>
<dbReference type="InterPro" id="IPR011006">
    <property type="entry name" value="CheY-like_superfamily"/>
</dbReference>
<feature type="domain" description="Response regulatory" evidence="17">
    <location>
        <begin position="541"/>
        <end position="662"/>
    </location>
</feature>
<dbReference type="Pfam" id="PF01627">
    <property type="entry name" value="Hpt"/>
    <property type="match status" value="1"/>
</dbReference>
<dbReference type="Gene3D" id="3.30.450.20">
    <property type="entry name" value="PAS domain"/>
    <property type="match status" value="2"/>
</dbReference>
<feature type="domain" description="Response regulatory" evidence="17">
    <location>
        <begin position="684"/>
        <end position="804"/>
    </location>
</feature>
<dbReference type="InterPro" id="IPR000014">
    <property type="entry name" value="PAS"/>
</dbReference>
<keyword evidence="13" id="KW-0472">Membrane</keyword>
<dbReference type="SMART" id="SM00448">
    <property type="entry name" value="REC"/>
    <property type="match status" value="2"/>
</dbReference>
<keyword evidence="9 20" id="KW-0418">Kinase</keyword>
<keyword evidence="7" id="KW-0812">Transmembrane</keyword>
<keyword evidence="6 20" id="KW-0808">Transferase</keyword>
<keyword evidence="10" id="KW-0067">ATP-binding</keyword>
<evidence type="ECO:0000256" key="15">
    <source>
        <dbReference type="PROSITE-ProRule" id="PRU00169"/>
    </source>
</evidence>
<evidence type="ECO:0000259" key="18">
    <source>
        <dbReference type="PROSITE" id="PS50113"/>
    </source>
</evidence>
<evidence type="ECO:0000313" key="20">
    <source>
        <dbReference type="EMBL" id="TWU36702.1"/>
    </source>
</evidence>
<feature type="modified residue" description="4-aspartylphosphate" evidence="15">
    <location>
        <position position="733"/>
    </location>
</feature>
<feature type="domain" description="PAC" evidence="18">
    <location>
        <begin position="202"/>
        <end position="268"/>
    </location>
</feature>
<dbReference type="Gene3D" id="3.40.50.2300">
    <property type="match status" value="2"/>
</dbReference>
<evidence type="ECO:0000256" key="6">
    <source>
        <dbReference type="ARBA" id="ARBA00022679"/>
    </source>
</evidence>
<dbReference type="CDD" id="cd00088">
    <property type="entry name" value="HPT"/>
    <property type="match status" value="1"/>
</dbReference>